<keyword evidence="1" id="KW-0732">Signal</keyword>
<keyword evidence="3" id="KW-1185">Reference proteome</keyword>
<comment type="caution">
    <text evidence="2">The sequence shown here is derived from an EMBL/GenBank/DDBJ whole genome shotgun (WGS) entry which is preliminary data.</text>
</comment>
<evidence type="ECO:0000313" key="2">
    <source>
        <dbReference type="EMBL" id="KAK8973170.1"/>
    </source>
</evidence>
<reference evidence="2 3" key="1">
    <citation type="journal article" date="2024" name="G3 (Bethesda)">
        <title>Genome assembly of Hibiscus sabdariffa L. provides insights into metabolisms of medicinal natural products.</title>
        <authorList>
            <person name="Kim T."/>
        </authorList>
    </citation>
    <scope>NUCLEOTIDE SEQUENCE [LARGE SCALE GENOMIC DNA]</scope>
    <source>
        <strain evidence="2">TK-2024</strain>
        <tissue evidence="2">Old leaves</tissue>
    </source>
</reference>
<dbReference type="EMBL" id="JBBPBN010000192">
    <property type="protein sequence ID" value="KAK8973170.1"/>
    <property type="molecule type" value="Genomic_DNA"/>
</dbReference>
<evidence type="ECO:0000313" key="3">
    <source>
        <dbReference type="Proteomes" id="UP001396334"/>
    </source>
</evidence>
<evidence type="ECO:0000256" key="1">
    <source>
        <dbReference type="SAM" id="SignalP"/>
    </source>
</evidence>
<organism evidence="2 3">
    <name type="scientific">Hibiscus sabdariffa</name>
    <name type="common">roselle</name>
    <dbReference type="NCBI Taxonomy" id="183260"/>
    <lineage>
        <taxon>Eukaryota</taxon>
        <taxon>Viridiplantae</taxon>
        <taxon>Streptophyta</taxon>
        <taxon>Embryophyta</taxon>
        <taxon>Tracheophyta</taxon>
        <taxon>Spermatophyta</taxon>
        <taxon>Magnoliopsida</taxon>
        <taxon>eudicotyledons</taxon>
        <taxon>Gunneridae</taxon>
        <taxon>Pentapetalae</taxon>
        <taxon>rosids</taxon>
        <taxon>malvids</taxon>
        <taxon>Malvales</taxon>
        <taxon>Malvaceae</taxon>
        <taxon>Malvoideae</taxon>
        <taxon>Hibiscus</taxon>
    </lineage>
</organism>
<name>A0ABR2NAW0_9ROSI</name>
<protein>
    <submittedName>
        <fullName evidence="2">Uncharacterized protein</fullName>
    </submittedName>
</protein>
<sequence>MHIFLFAWIITLFLEIGTSAYFIPVYFDIHQNFSRIVIGFSQEEANKETRDRLQHKTTLLQKLPPR</sequence>
<gene>
    <name evidence="2" type="ORF">V6N11_049519</name>
</gene>
<proteinExistence type="predicted"/>
<dbReference type="Proteomes" id="UP001396334">
    <property type="component" value="Unassembled WGS sequence"/>
</dbReference>
<accession>A0ABR2NAW0</accession>
<feature type="signal peptide" evidence="1">
    <location>
        <begin position="1"/>
        <end position="20"/>
    </location>
</feature>
<feature type="chain" id="PRO_5046539640" evidence="1">
    <location>
        <begin position="21"/>
        <end position="66"/>
    </location>
</feature>